<dbReference type="Gene3D" id="3.20.20.70">
    <property type="entry name" value="Aldolase class I"/>
    <property type="match status" value="1"/>
</dbReference>
<dbReference type="RefSeq" id="WP_079546705.1">
    <property type="nucleotide sequence ID" value="NZ_CP117826.1"/>
</dbReference>
<dbReference type="InterPro" id="IPR001155">
    <property type="entry name" value="OxRdtase_FMN_N"/>
</dbReference>
<dbReference type="PANTHER" id="PTHR43656">
    <property type="entry name" value="BINDING OXIDOREDUCTASE, PUTATIVE (AFU_ORTHOLOGUE AFUA_2G08260)-RELATED"/>
    <property type="match status" value="1"/>
</dbReference>
<keyword evidence="1" id="KW-0285">Flavoprotein</keyword>
<dbReference type="InterPro" id="IPR013785">
    <property type="entry name" value="Aldolase_TIM"/>
</dbReference>
<accession>A0AAU8ABF5</accession>
<dbReference type="EMBL" id="CP117826">
    <property type="protein sequence ID" value="XCC63474.1"/>
    <property type="molecule type" value="Genomic_DNA"/>
</dbReference>
<evidence type="ECO:0000259" key="3">
    <source>
        <dbReference type="Pfam" id="PF00724"/>
    </source>
</evidence>
<proteinExistence type="predicted"/>
<gene>
    <name evidence="4" type="ORF">PUP29_06040</name>
</gene>
<keyword evidence="2" id="KW-0560">Oxidoreductase</keyword>
<reference evidence="4" key="1">
    <citation type="submission" date="2023-02" db="EMBL/GenBank/DDBJ databases">
        <title>Gut commensal Christensenella minuta modulates host metabolism via a new class of secondary bile acids.</title>
        <authorList>
            <person name="Liu C."/>
        </authorList>
    </citation>
    <scope>NUCLEOTIDE SEQUENCE</scope>
    <source>
        <strain evidence="4">CA70</strain>
    </source>
</reference>
<sequence>MEEKELLFTPLKIGTRTAPNRIVLNAMECCDALDNGDPSPATYKRYEDYFRGQAGLVILEAITPQYDYIARRNQLSIKEHNIPALKKFIAHLKEINPETLIFFQITHSGEISNNVYSQRIRVTEEPLPGYEDAKLVREDEIEQVIKDYVLGSQYAYEVGADGVDLKLCHGYLGTQILRPYNKDNWKYGGSWENRRQFAIDIYDRTRAAIPDENFVLGSKISVWEGFPGGVGTAGPDTALMDLTETIDLVKQLEAHGASYILESAGSPSHTLDLAHPDRRTPDYAYMHFYFQKVCKEAVQKPETAIIGSAYSIYRDGKQPFCAVKPEKNNLRFWGNKNIKEGIVDAVAIGRQAFADPYLPKKMMEGNEKDIHWCTLCDHCVEFLIRQHHVGCATYDPHFTEEYVKMVKEEGKLKAKHT</sequence>
<feature type="domain" description="NADH:flavin oxidoreductase/NADH oxidase N-terminal" evidence="3">
    <location>
        <begin position="7"/>
        <end position="367"/>
    </location>
</feature>
<dbReference type="AlphaFoldDB" id="A0AAU8ABF5"/>
<organism evidence="4">
    <name type="scientific">Christensenella massiliensis</name>
    <dbReference type="NCBI Taxonomy" id="1805714"/>
    <lineage>
        <taxon>Bacteria</taxon>
        <taxon>Bacillati</taxon>
        <taxon>Bacillota</taxon>
        <taxon>Clostridia</taxon>
        <taxon>Christensenellales</taxon>
        <taxon>Christensenellaceae</taxon>
        <taxon>Christensenella</taxon>
    </lineage>
</organism>
<dbReference type="GO" id="GO:0016491">
    <property type="term" value="F:oxidoreductase activity"/>
    <property type="evidence" value="ECO:0007669"/>
    <property type="project" value="UniProtKB-KW"/>
</dbReference>
<dbReference type="PANTHER" id="PTHR43656:SF2">
    <property type="entry name" value="BINDING OXIDOREDUCTASE, PUTATIVE (AFU_ORTHOLOGUE AFUA_2G08260)-RELATED"/>
    <property type="match status" value="1"/>
</dbReference>
<evidence type="ECO:0000313" key="4">
    <source>
        <dbReference type="EMBL" id="XCC63474.1"/>
    </source>
</evidence>
<dbReference type="Pfam" id="PF00724">
    <property type="entry name" value="Oxidored_FMN"/>
    <property type="match status" value="1"/>
</dbReference>
<evidence type="ECO:0000256" key="2">
    <source>
        <dbReference type="ARBA" id="ARBA00023002"/>
    </source>
</evidence>
<evidence type="ECO:0000256" key="1">
    <source>
        <dbReference type="ARBA" id="ARBA00022630"/>
    </source>
</evidence>
<dbReference type="SUPFAM" id="SSF51395">
    <property type="entry name" value="FMN-linked oxidoreductases"/>
    <property type="match status" value="1"/>
</dbReference>
<name>A0AAU8ABF5_9FIRM</name>
<protein>
    <submittedName>
        <fullName evidence="4">2,4-dienoyl-CoA reductase</fullName>
    </submittedName>
</protein>
<dbReference type="InterPro" id="IPR051799">
    <property type="entry name" value="NADH_flavin_oxidoreductase"/>
</dbReference>
<dbReference type="GO" id="GO:0010181">
    <property type="term" value="F:FMN binding"/>
    <property type="evidence" value="ECO:0007669"/>
    <property type="project" value="InterPro"/>
</dbReference>